<dbReference type="InterPro" id="IPR003660">
    <property type="entry name" value="HAMP_dom"/>
</dbReference>
<evidence type="ECO:0000256" key="1">
    <source>
        <dbReference type="ARBA" id="ARBA00001946"/>
    </source>
</evidence>
<dbReference type="InterPro" id="IPR000160">
    <property type="entry name" value="GGDEF_dom"/>
</dbReference>
<feature type="transmembrane region" description="Helical" evidence="4">
    <location>
        <begin position="327"/>
        <end position="350"/>
    </location>
</feature>
<dbReference type="FunFam" id="3.30.70.270:FF:000001">
    <property type="entry name" value="Diguanylate cyclase domain protein"/>
    <property type="match status" value="1"/>
</dbReference>
<dbReference type="EMBL" id="JAMTCC010000001">
    <property type="protein sequence ID" value="MCT7943952.1"/>
    <property type="molecule type" value="Genomic_DNA"/>
</dbReference>
<evidence type="ECO:0000259" key="5">
    <source>
        <dbReference type="PROSITE" id="PS50885"/>
    </source>
</evidence>
<comment type="catalytic activity">
    <reaction evidence="3">
        <text>2 GTP = 3',3'-c-di-GMP + 2 diphosphate</text>
        <dbReference type="Rhea" id="RHEA:24898"/>
        <dbReference type="ChEBI" id="CHEBI:33019"/>
        <dbReference type="ChEBI" id="CHEBI:37565"/>
        <dbReference type="ChEBI" id="CHEBI:58805"/>
        <dbReference type="EC" id="2.7.7.65"/>
    </reaction>
</comment>
<dbReference type="EC" id="2.7.7.65" evidence="2"/>
<proteinExistence type="predicted"/>
<evidence type="ECO:0000256" key="3">
    <source>
        <dbReference type="ARBA" id="ARBA00034247"/>
    </source>
</evidence>
<dbReference type="GO" id="GO:1902201">
    <property type="term" value="P:negative regulation of bacterial-type flagellum-dependent cell motility"/>
    <property type="evidence" value="ECO:0007669"/>
    <property type="project" value="TreeGrafter"/>
</dbReference>
<dbReference type="PROSITE" id="PS50885">
    <property type="entry name" value="HAMP"/>
    <property type="match status" value="1"/>
</dbReference>
<dbReference type="SUPFAM" id="SSF55073">
    <property type="entry name" value="Nucleotide cyclase"/>
    <property type="match status" value="1"/>
</dbReference>
<evidence type="ECO:0000256" key="2">
    <source>
        <dbReference type="ARBA" id="ARBA00012528"/>
    </source>
</evidence>
<dbReference type="InterPro" id="IPR050469">
    <property type="entry name" value="Diguanylate_Cyclase"/>
</dbReference>
<dbReference type="CDD" id="cd01949">
    <property type="entry name" value="GGDEF"/>
    <property type="match status" value="1"/>
</dbReference>
<feature type="domain" description="HAMP" evidence="5">
    <location>
        <begin position="352"/>
        <end position="404"/>
    </location>
</feature>
<dbReference type="InterPro" id="IPR029787">
    <property type="entry name" value="Nucleotide_cyclase"/>
</dbReference>
<evidence type="ECO:0000313" key="7">
    <source>
        <dbReference type="EMBL" id="MCT7943952.1"/>
    </source>
</evidence>
<dbReference type="GO" id="GO:0007165">
    <property type="term" value="P:signal transduction"/>
    <property type="evidence" value="ECO:0007669"/>
    <property type="project" value="InterPro"/>
</dbReference>
<feature type="domain" description="GGDEF" evidence="6">
    <location>
        <begin position="436"/>
        <end position="573"/>
    </location>
</feature>
<dbReference type="GO" id="GO:0052621">
    <property type="term" value="F:diguanylate cyclase activity"/>
    <property type="evidence" value="ECO:0007669"/>
    <property type="project" value="UniProtKB-EC"/>
</dbReference>
<dbReference type="Gene3D" id="6.10.340.10">
    <property type="match status" value="1"/>
</dbReference>
<evidence type="ECO:0000259" key="6">
    <source>
        <dbReference type="PROSITE" id="PS50887"/>
    </source>
</evidence>
<sequence>MTSTKPLKSLKQKITLAFYIIVGMALFNGVVAILLSQQLKSEIEQLVGVDVVKVTTALQLAKNSEKLQIITARLNHYDNEQQRLRLLSELSAQWERLINDSRLLTSIETSAVSKQELNHALDIQLYYLQQLPLLDELTDSALQANLQAANIQANLTSMASGFTDEMQTQFHRINADSERQLKLKNFDKISVNINTNQQLSQFSHLGEHLFTSLSQVKIIDNLVELNHTQREAMRLLLNMEAILEGINGDTGLYFNLLSQIKQTMVGEDNLFELSRKAIKSTYIANAHLEYQADAAQIVATYTQNLVNQVENEIQQTGGELKSDSTAFIILIFCSGILYCFFIWLTSWHFITKGIIKPVMATRDAMNAIAHEKLDTRMPVTDNLELQQMVSSLETLKSYAAQVKGMAETDGLTGCYNRRYLDMQLQKELEYARDHNMPLGIILFDIDNFKQFNDRYGHVAGDQCLQKIVNAAKSLLKRPTDILARYGGEEFMLVLPSSHLEDIYQFAEQLREKIISLEIPHEDSPHSGILTISAGITCWQLPQLLDANSLINRADEALYHAKLTGRNRTEALLCQPIHYA</sequence>
<name>A0A9X3ARN6_9GAMM</name>
<dbReference type="Gene3D" id="3.30.70.270">
    <property type="match status" value="1"/>
</dbReference>
<evidence type="ECO:0000313" key="8">
    <source>
        <dbReference type="Proteomes" id="UP001155604"/>
    </source>
</evidence>
<dbReference type="AlphaFoldDB" id="A0A9X3ARN6"/>
<evidence type="ECO:0000256" key="4">
    <source>
        <dbReference type="SAM" id="Phobius"/>
    </source>
</evidence>
<comment type="caution">
    <text evidence="7">The sequence shown here is derived from an EMBL/GenBank/DDBJ whole genome shotgun (WGS) entry which is preliminary data.</text>
</comment>
<dbReference type="GO" id="GO:0005886">
    <property type="term" value="C:plasma membrane"/>
    <property type="evidence" value="ECO:0007669"/>
    <property type="project" value="TreeGrafter"/>
</dbReference>
<organism evidence="7 8">
    <name type="scientific">Shewanella septentrionalis</name>
    <dbReference type="NCBI Taxonomy" id="2952223"/>
    <lineage>
        <taxon>Bacteria</taxon>
        <taxon>Pseudomonadati</taxon>
        <taxon>Pseudomonadota</taxon>
        <taxon>Gammaproteobacteria</taxon>
        <taxon>Alteromonadales</taxon>
        <taxon>Shewanellaceae</taxon>
        <taxon>Shewanella</taxon>
    </lineage>
</organism>
<reference evidence="7" key="1">
    <citation type="journal article" date="2023" name="Int. J. Syst. Evol. Microbiol.">
        <title>&lt;i&gt;Shewanella septentrionalis&lt;/i&gt; sp. nov. and &lt;i&gt;Shewanella holmiensis&lt;/i&gt; sp. nov., isolated from Baltic Sea water and sediments.</title>
        <authorList>
            <person name="Martin-Rodriguez A.J."/>
            <person name="Thorell K."/>
            <person name="Joffre E."/>
            <person name="Jensie-Markopoulos S."/>
            <person name="Moore E.R.B."/>
            <person name="Sjoling A."/>
        </authorList>
    </citation>
    <scope>NUCLEOTIDE SEQUENCE</scope>
    <source>
        <strain evidence="7">SP1W3</strain>
    </source>
</reference>
<keyword evidence="8" id="KW-1185">Reference proteome</keyword>
<accession>A0A9X3ARN6</accession>
<dbReference type="RefSeq" id="WP_261271504.1">
    <property type="nucleotide sequence ID" value="NZ_JAMTCC010000001.1"/>
</dbReference>
<dbReference type="Pfam" id="PF00990">
    <property type="entry name" value="GGDEF"/>
    <property type="match status" value="1"/>
</dbReference>
<keyword evidence="4" id="KW-0472">Membrane</keyword>
<keyword evidence="4" id="KW-0812">Transmembrane</keyword>
<dbReference type="PANTHER" id="PTHR45138:SF9">
    <property type="entry name" value="DIGUANYLATE CYCLASE DGCM-RELATED"/>
    <property type="match status" value="1"/>
</dbReference>
<dbReference type="PANTHER" id="PTHR45138">
    <property type="entry name" value="REGULATORY COMPONENTS OF SENSORY TRANSDUCTION SYSTEM"/>
    <property type="match status" value="1"/>
</dbReference>
<comment type="cofactor">
    <cofactor evidence="1">
        <name>Mg(2+)</name>
        <dbReference type="ChEBI" id="CHEBI:18420"/>
    </cofactor>
</comment>
<dbReference type="GO" id="GO:0043709">
    <property type="term" value="P:cell adhesion involved in single-species biofilm formation"/>
    <property type="evidence" value="ECO:0007669"/>
    <property type="project" value="TreeGrafter"/>
</dbReference>
<dbReference type="SMART" id="SM00267">
    <property type="entry name" value="GGDEF"/>
    <property type="match status" value="1"/>
</dbReference>
<gene>
    <name evidence="7" type="ORF">NE536_00985</name>
</gene>
<protein>
    <recommendedName>
        <fullName evidence="2">diguanylate cyclase</fullName>
        <ecNumber evidence="2">2.7.7.65</ecNumber>
    </recommendedName>
</protein>
<dbReference type="Proteomes" id="UP001155604">
    <property type="component" value="Unassembled WGS sequence"/>
</dbReference>
<dbReference type="InterPro" id="IPR043128">
    <property type="entry name" value="Rev_trsase/Diguanyl_cyclase"/>
</dbReference>
<feature type="transmembrane region" description="Helical" evidence="4">
    <location>
        <begin position="16"/>
        <end position="35"/>
    </location>
</feature>
<keyword evidence="4" id="KW-1133">Transmembrane helix</keyword>
<dbReference type="NCBIfam" id="TIGR00254">
    <property type="entry name" value="GGDEF"/>
    <property type="match status" value="1"/>
</dbReference>
<dbReference type="PROSITE" id="PS50887">
    <property type="entry name" value="GGDEF"/>
    <property type="match status" value="1"/>
</dbReference>